<dbReference type="Proteomes" id="UP000521872">
    <property type="component" value="Unassembled WGS sequence"/>
</dbReference>
<feature type="compositionally biased region" description="Basic and acidic residues" evidence="1">
    <location>
        <begin position="622"/>
        <end position="638"/>
    </location>
</feature>
<evidence type="ECO:0000256" key="1">
    <source>
        <dbReference type="SAM" id="MobiDB-lite"/>
    </source>
</evidence>
<name>A0A8H4QJF2_9AGAR</name>
<feature type="compositionally biased region" description="Polar residues" evidence="1">
    <location>
        <begin position="296"/>
        <end position="308"/>
    </location>
</feature>
<protein>
    <submittedName>
        <fullName evidence="2">Uncharacterized protein</fullName>
    </submittedName>
</protein>
<feature type="region of interest" description="Disordered" evidence="1">
    <location>
        <begin position="600"/>
        <end position="640"/>
    </location>
</feature>
<accession>A0A8H4QJF2</accession>
<feature type="region of interest" description="Disordered" evidence="1">
    <location>
        <begin position="236"/>
        <end position="276"/>
    </location>
</feature>
<gene>
    <name evidence="2" type="ORF">D9613_004406</name>
</gene>
<keyword evidence="3" id="KW-1185">Reference proteome</keyword>
<evidence type="ECO:0000313" key="2">
    <source>
        <dbReference type="EMBL" id="KAF4611901.1"/>
    </source>
</evidence>
<sequence length="1130" mass="127098">MTFERSESLEFQQHIHNLLYEYCKTHLTTDYVAFSENIVAEFVEDLEPVSLVDPYSFILPVDPFEVFSQKHSLSLLPPYEENAETTKEALSYLKGTMSALKGLPNTEKFSWSDSSYELLPEQFIPALTRTSRNKTPKLGKRANITPSLETLIKEQAYKTIDVEPVEQPKLQMEEILRVNHQIDEDEYPTVRSLLQKTADMLRPQKSYKNRYLDPSYLCNTDSIPVQKPATDLFTPIFPRTRLPGSGRDESFNPLPELKTYSDLPSKTPTVEVEDLDPSPSRLNLVIVDGWGKIETIQSSQPSTPSYRNSDSDEQVDQLEFPSSPDTDLPLVEEVQKSKLDEIIVPRSRQIGGNSGITPHILHKKTLNSFLQPLLSEPKDEALVHRPNSPSATSSMVGQPASELVTDGELDFNNEVKKIYEGQNLEDMIFNETMNEKQDMLMEVPALPSPNVHPPNQLQVARSLADYIIPPESMKGMTNVNAMFELLPLHRFLRKTKGISALSVQLSWTLFTVDEKLPSVDEIVGVSNLFDHWDLKDAGSIVLTEAEVLVKSVEDEDRIDPGLRYAWTTEDYGLYRPPAVVEETRILLTRQERIRLAKQEGRLVEESDDEEPVKEDDAQDNEDNGRIENGRPAKRAKLDDEQEMDGVEVFSGNHQDPTQAMRLAPLHWDNTEDIDVFWKDDTMAWDADEDKENWPPASSATMDESGVYHEIWESPIEEYPIQQPEGDQYVQESFEALSFDSRQPVKDGTQNWRAHDLEDLSLAPSYTGNRDGVTQLDAFNDFDAYVNLTPNRETLVPLVDSTFSFPNDLELASRTLGISNFAHLRSRKVSKPASPPPAPDPLEEDPIETFEEPRGVPLEIIDKNTLTLPETRSQPGSIHRYMASLDLIQKHGLVRALRSDDCAVELVERQDLGGADLIVDPYCAVIFPSVFSLPAKCESVVEKVAALSWKFTSVLVVFEGYPEHYRTRGRASASGAASARANASRSSGLYAYTPPIVKAIKRFRRDLDIADACGTKRPGSQVLCAFADNVDEAALLARLYGDRVEAQDDTAGAIWGERAWLGLDFLEEEEKCLAGINGMNHFTASIILSQISLQEFINLLPEERLEMECNADIEARFQAMAVSSEMSSVTN</sequence>
<dbReference type="AlphaFoldDB" id="A0A8H4QJF2"/>
<evidence type="ECO:0000313" key="3">
    <source>
        <dbReference type="Proteomes" id="UP000521872"/>
    </source>
</evidence>
<feature type="compositionally biased region" description="Acidic residues" evidence="1">
    <location>
        <begin position="605"/>
        <end position="621"/>
    </location>
</feature>
<proteinExistence type="predicted"/>
<organism evidence="2 3">
    <name type="scientific">Agrocybe pediades</name>
    <dbReference type="NCBI Taxonomy" id="84607"/>
    <lineage>
        <taxon>Eukaryota</taxon>
        <taxon>Fungi</taxon>
        <taxon>Dikarya</taxon>
        <taxon>Basidiomycota</taxon>
        <taxon>Agaricomycotina</taxon>
        <taxon>Agaricomycetes</taxon>
        <taxon>Agaricomycetidae</taxon>
        <taxon>Agaricales</taxon>
        <taxon>Agaricineae</taxon>
        <taxon>Strophariaceae</taxon>
        <taxon>Agrocybe</taxon>
    </lineage>
</organism>
<comment type="caution">
    <text evidence="2">The sequence shown here is derived from an EMBL/GenBank/DDBJ whole genome shotgun (WGS) entry which is preliminary data.</text>
</comment>
<dbReference type="EMBL" id="JAACJL010000057">
    <property type="protein sequence ID" value="KAF4611901.1"/>
    <property type="molecule type" value="Genomic_DNA"/>
</dbReference>
<feature type="region of interest" description="Disordered" evidence="1">
    <location>
        <begin position="296"/>
        <end position="328"/>
    </location>
</feature>
<reference evidence="2 3" key="1">
    <citation type="submission" date="2019-12" db="EMBL/GenBank/DDBJ databases">
        <authorList>
            <person name="Floudas D."/>
            <person name="Bentzer J."/>
            <person name="Ahren D."/>
            <person name="Johansson T."/>
            <person name="Persson P."/>
            <person name="Tunlid A."/>
        </authorList>
    </citation>
    <scope>NUCLEOTIDE SEQUENCE [LARGE SCALE GENOMIC DNA]</scope>
    <source>
        <strain evidence="2 3">CBS 102.39</strain>
    </source>
</reference>
<feature type="region of interest" description="Disordered" evidence="1">
    <location>
        <begin position="825"/>
        <end position="846"/>
    </location>
</feature>